<proteinExistence type="predicted"/>
<dbReference type="RefSeq" id="WP_133343456.1">
    <property type="nucleotide sequence ID" value="NZ_SMZO01000033.1"/>
</dbReference>
<keyword evidence="2" id="KW-1185">Reference proteome</keyword>
<comment type="caution">
    <text evidence="1">The sequence shown here is derived from an EMBL/GenBank/DDBJ whole genome shotgun (WGS) entry which is preliminary data.</text>
</comment>
<name>A0A4V3BBA6_9RHOB</name>
<protein>
    <submittedName>
        <fullName evidence="1">Uncharacterized protein</fullName>
    </submittedName>
</protein>
<reference evidence="1 2" key="1">
    <citation type="submission" date="2019-03" db="EMBL/GenBank/DDBJ databases">
        <title>Rhodobacteraceae bacterium SM1902, a new member of the family Rhodobacteraceae isolated from Yantai.</title>
        <authorList>
            <person name="Sun Y."/>
        </authorList>
    </citation>
    <scope>NUCLEOTIDE SEQUENCE [LARGE SCALE GENOMIC DNA]</scope>
    <source>
        <strain evidence="1 2">SM1902</strain>
    </source>
</reference>
<dbReference type="AlphaFoldDB" id="A0A4V3BBA6"/>
<gene>
    <name evidence="1" type="ORF">E2L05_13610</name>
</gene>
<dbReference type="EMBL" id="SMZO01000033">
    <property type="protein sequence ID" value="TDL86309.1"/>
    <property type="molecule type" value="Genomic_DNA"/>
</dbReference>
<dbReference type="Proteomes" id="UP000294562">
    <property type="component" value="Unassembled WGS sequence"/>
</dbReference>
<dbReference type="OrthoDB" id="292252at2"/>
<dbReference type="CDD" id="cd22997">
    <property type="entry name" value="GT_LH"/>
    <property type="match status" value="1"/>
</dbReference>
<evidence type="ECO:0000313" key="2">
    <source>
        <dbReference type="Proteomes" id="UP000294562"/>
    </source>
</evidence>
<sequence>MSVAAPVRSRFYNTLTGTEPLLFHAQGYHDFKPVWPRIRAHVFGAAPRQIGQSDRVTVLTCNNGHDAMGLFEDSCAHLGVPVVVAGREFTEWSNAVHKPQAILNALADIRTPWVLHADSRDAILAGDPDRLVDDMARDFAGADMVFGGCQLSWPNAEDLSSFELGLPGSESSDYKHLNGGLWIARTDFARELFSAVLATEPHPAAPESEQGKLRKLFPNYYPRIVIDYGLRMFHNVGFTFVDTYDERSS</sequence>
<evidence type="ECO:0000313" key="1">
    <source>
        <dbReference type="EMBL" id="TDL86309.1"/>
    </source>
</evidence>
<organism evidence="1 2">
    <name type="scientific">Meridianimarinicoccus aquatilis</name>
    <dbReference type="NCBI Taxonomy" id="2552766"/>
    <lineage>
        <taxon>Bacteria</taxon>
        <taxon>Pseudomonadati</taxon>
        <taxon>Pseudomonadota</taxon>
        <taxon>Alphaproteobacteria</taxon>
        <taxon>Rhodobacterales</taxon>
        <taxon>Paracoccaceae</taxon>
        <taxon>Meridianimarinicoccus</taxon>
    </lineage>
</organism>
<accession>A0A4V3BBA6</accession>